<evidence type="ECO:0000256" key="6">
    <source>
        <dbReference type="ARBA" id="ARBA00023136"/>
    </source>
</evidence>
<reference evidence="8 9" key="1">
    <citation type="submission" date="2014-08" db="EMBL/GenBank/DDBJ databases">
        <title>Genomic and Phenotypic Diversity of Colwellia psychrerythraea strains from Disparate Marine Basins.</title>
        <authorList>
            <person name="Techtmann S.M."/>
            <person name="Stelling S.C."/>
            <person name="Utturkar S.M."/>
            <person name="Alshibli N."/>
            <person name="Harris A."/>
            <person name="Brown S.D."/>
            <person name="Hazen T.C."/>
        </authorList>
    </citation>
    <scope>NUCLEOTIDE SEQUENCE [LARGE SCALE GENOMIC DNA]</scope>
    <source>
        <strain evidence="8 9">GAB14E</strain>
    </source>
</reference>
<evidence type="ECO:0000256" key="7">
    <source>
        <dbReference type="SAM" id="Phobius"/>
    </source>
</evidence>
<keyword evidence="5 7" id="KW-1133">Transmembrane helix</keyword>
<feature type="transmembrane region" description="Helical" evidence="7">
    <location>
        <begin position="114"/>
        <end position="135"/>
    </location>
</feature>
<comment type="subcellular location">
    <subcellularLocation>
        <location evidence="1">Cell membrane</location>
        <topology evidence="1">Multi-pass membrane protein</topology>
    </subcellularLocation>
</comment>
<organism evidence="8 9">
    <name type="scientific">Colwellia psychrerythraea</name>
    <name type="common">Vibrio psychroerythus</name>
    <dbReference type="NCBI Taxonomy" id="28229"/>
    <lineage>
        <taxon>Bacteria</taxon>
        <taxon>Pseudomonadati</taxon>
        <taxon>Pseudomonadota</taxon>
        <taxon>Gammaproteobacteria</taxon>
        <taxon>Alteromonadales</taxon>
        <taxon>Colwelliaceae</taxon>
        <taxon>Colwellia</taxon>
    </lineage>
</organism>
<keyword evidence="6 7" id="KW-0472">Membrane</keyword>
<dbReference type="InterPro" id="IPR051907">
    <property type="entry name" value="DoxX-like_oxidoreductase"/>
</dbReference>
<dbReference type="Pfam" id="PF07681">
    <property type="entry name" value="DoxX"/>
    <property type="match status" value="1"/>
</dbReference>
<keyword evidence="3" id="KW-1003">Cell membrane</keyword>
<dbReference type="PANTHER" id="PTHR33452:SF1">
    <property type="entry name" value="INNER MEMBRANE PROTEIN YPHA-RELATED"/>
    <property type="match status" value="1"/>
</dbReference>
<comment type="similarity">
    <text evidence="2">Belongs to the DoxX family.</text>
</comment>
<evidence type="ECO:0000256" key="4">
    <source>
        <dbReference type="ARBA" id="ARBA00022692"/>
    </source>
</evidence>
<accession>A0A099L186</accession>
<feature type="transmembrane region" description="Helical" evidence="7">
    <location>
        <begin position="20"/>
        <end position="39"/>
    </location>
</feature>
<feature type="transmembrane region" description="Helical" evidence="7">
    <location>
        <begin position="59"/>
        <end position="77"/>
    </location>
</feature>
<evidence type="ECO:0000256" key="3">
    <source>
        <dbReference type="ARBA" id="ARBA00022475"/>
    </source>
</evidence>
<evidence type="ECO:0000256" key="2">
    <source>
        <dbReference type="ARBA" id="ARBA00006679"/>
    </source>
</evidence>
<gene>
    <name evidence="8" type="ORF">GAB14E_1819</name>
</gene>
<protein>
    <submittedName>
        <fullName evidence="8">DoxX family protein</fullName>
    </submittedName>
</protein>
<dbReference type="AlphaFoldDB" id="A0A099L186"/>
<feature type="transmembrane region" description="Helical" evidence="7">
    <location>
        <begin position="84"/>
        <end position="102"/>
    </location>
</feature>
<dbReference type="Proteomes" id="UP000029868">
    <property type="component" value="Unassembled WGS sequence"/>
</dbReference>
<sequence>MNNILKKSLCSNNHALAPFILRLTLGIIFIGHGWGKLFAEGNPAGFAGWLGSMGLEPSYLLAIAAGLAETVGGLLLITGFFTRAAASSLVIVMLVAIYFVHIDAGMFGKGGYEFQLLLLAGVVSLLIQGGGKYSIDEIIYKKL</sequence>
<comment type="caution">
    <text evidence="8">The sequence shown here is derived from an EMBL/GenBank/DDBJ whole genome shotgun (WGS) entry which is preliminary data.</text>
</comment>
<evidence type="ECO:0000256" key="1">
    <source>
        <dbReference type="ARBA" id="ARBA00004651"/>
    </source>
</evidence>
<dbReference type="RefSeq" id="WP_033081517.1">
    <property type="nucleotide sequence ID" value="NZ_JQEC01000014.1"/>
</dbReference>
<proteinExistence type="inferred from homology"/>
<evidence type="ECO:0000313" key="9">
    <source>
        <dbReference type="Proteomes" id="UP000029868"/>
    </source>
</evidence>
<name>A0A099L186_COLPS</name>
<dbReference type="PATRIC" id="fig|28229.3.peg.1426"/>
<dbReference type="GO" id="GO:0005886">
    <property type="term" value="C:plasma membrane"/>
    <property type="evidence" value="ECO:0007669"/>
    <property type="project" value="UniProtKB-SubCell"/>
</dbReference>
<dbReference type="PANTHER" id="PTHR33452">
    <property type="entry name" value="OXIDOREDUCTASE CATD-RELATED"/>
    <property type="match status" value="1"/>
</dbReference>
<dbReference type="OrthoDB" id="346004at2"/>
<dbReference type="InterPro" id="IPR032808">
    <property type="entry name" value="DoxX"/>
</dbReference>
<keyword evidence="4 7" id="KW-0812">Transmembrane</keyword>
<dbReference type="EMBL" id="JQEC01000014">
    <property type="protein sequence ID" value="KGJ95907.1"/>
    <property type="molecule type" value="Genomic_DNA"/>
</dbReference>
<evidence type="ECO:0000256" key="5">
    <source>
        <dbReference type="ARBA" id="ARBA00022989"/>
    </source>
</evidence>
<evidence type="ECO:0000313" key="8">
    <source>
        <dbReference type="EMBL" id="KGJ95907.1"/>
    </source>
</evidence>